<proteinExistence type="predicted"/>
<dbReference type="Pfam" id="PF00501">
    <property type="entry name" value="AMP-binding"/>
    <property type="match status" value="1"/>
</dbReference>
<dbReference type="PROSITE" id="PS50075">
    <property type="entry name" value="CARRIER"/>
    <property type="match status" value="1"/>
</dbReference>
<gene>
    <name evidence="3" type="ORF">GCM10008023_09410</name>
</gene>
<name>A0ABQ3LBW6_9SPHN</name>
<feature type="domain" description="Carrier" evidence="2">
    <location>
        <begin position="17"/>
        <end position="94"/>
    </location>
</feature>
<comment type="caution">
    <text evidence="3">The sequence shown here is derived from an EMBL/GenBank/DDBJ whole genome shotgun (WGS) entry which is preliminary data.</text>
</comment>
<dbReference type="Gene3D" id="3.30.300.30">
    <property type="match status" value="1"/>
</dbReference>
<organism evidence="3 4">
    <name type="scientific">Sphingomonas glacialis</name>
    <dbReference type="NCBI Taxonomy" id="658225"/>
    <lineage>
        <taxon>Bacteria</taxon>
        <taxon>Pseudomonadati</taxon>
        <taxon>Pseudomonadota</taxon>
        <taxon>Alphaproteobacteria</taxon>
        <taxon>Sphingomonadales</taxon>
        <taxon>Sphingomonadaceae</taxon>
        <taxon>Sphingomonas</taxon>
    </lineage>
</organism>
<dbReference type="PANTHER" id="PTHR43352:SF1">
    <property type="entry name" value="ANTHRANILATE--COA LIGASE"/>
    <property type="match status" value="1"/>
</dbReference>
<dbReference type="InterPro" id="IPR042099">
    <property type="entry name" value="ANL_N_sf"/>
</dbReference>
<keyword evidence="1" id="KW-0436">Ligase</keyword>
<keyword evidence="4" id="KW-1185">Reference proteome</keyword>
<evidence type="ECO:0000256" key="1">
    <source>
        <dbReference type="ARBA" id="ARBA00022598"/>
    </source>
</evidence>
<dbReference type="EMBL" id="BNAQ01000001">
    <property type="protein sequence ID" value="GHH10964.1"/>
    <property type="molecule type" value="Genomic_DNA"/>
</dbReference>
<evidence type="ECO:0000259" key="2">
    <source>
        <dbReference type="PROSITE" id="PS50075"/>
    </source>
</evidence>
<accession>A0ABQ3LBW6</accession>
<dbReference type="PANTHER" id="PTHR43352">
    <property type="entry name" value="ACETYL-COA SYNTHETASE"/>
    <property type="match status" value="1"/>
</dbReference>
<dbReference type="Gene3D" id="3.40.50.12780">
    <property type="entry name" value="N-terminal domain of ligase-like"/>
    <property type="match status" value="1"/>
</dbReference>
<dbReference type="Proteomes" id="UP000652430">
    <property type="component" value="Unassembled WGS sequence"/>
</dbReference>
<dbReference type="InterPro" id="IPR045851">
    <property type="entry name" value="AMP-bd_C_sf"/>
</dbReference>
<protein>
    <recommendedName>
        <fullName evidence="2">Carrier domain-containing protein</fullName>
    </recommendedName>
</protein>
<dbReference type="SUPFAM" id="SSF56801">
    <property type="entry name" value="Acetyl-CoA synthetase-like"/>
    <property type="match status" value="1"/>
</dbReference>
<reference evidence="4" key="1">
    <citation type="journal article" date="2019" name="Int. J. Syst. Evol. Microbiol.">
        <title>The Global Catalogue of Microorganisms (GCM) 10K type strain sequencing project: providing services to taxonomists for standard genome sequencing and annotation.</title>
        <authorList>
            <consortium name="The Broad Institute Genomics Platform"/>
            <consortium name="The Broad Institute Genome Sequencing Center for Infectious Disease"/>
            <person name="Wu L."/>
            <person name="Ma J."/>
        </authorList>
    </citation>
    <scope>NUCLEOTIDE SEQUENCE [LARGE SCALE GENOMIC DNA]</scope>
    <source>
        <strain evidence="4">CGMCC 1.8957</strain>
    </source>
</reference>
<evidence type="ECO:0000313" key="4">
    <source>
        <dbReference type="Proteomes" id="UP000652430"/>
    </source>
</evidence>
<evidence type="ECO:0000313" key="3">
    <source>
        <dbReference type="EMBL" id="GHH10964.1"/>
    </source>
</evidence>
<dbReference type="RefSeq" id="WP_189675284.1">
    <property type="nucleotide sequence ID" value="NZ_BNAQ01000001.1"/>
</dbReference>
<sequence length="389" mass="41697">MSSVELRRSAVHRIACAAVAAEVRRIRETVLPPLVEGIWPEAMAIDEAGLGLDSLEQLGALGALAEMFDLDDSLLDEAPPSTVGAWIDWIMAGQAAADSNMTVRTSGSTGEQRPCVHATSDLLDEAAWLAARFADRRRIVALVPANHLYGIVWTALVPSVLGVPIVVRTLGAPLGLVAGDLVVAVPEQWQAALRLIRRFPDDVVGVSSAGVLDGSVADALRAAGLARLVDVYGASETSAIAIREVPAVRYDLLPRWRLVPHGADDWQLSDRAGVITDLPDHVERTGDRAFRLLGRRDGAVQVAGHNVWPARVIEALRSVDGVAEAAVRLSAAGRLKAFIVPRDRQDPVTLGVLLEQVAAEQLTVHERPKSFRFGAALPRNAMGKLEDWA</sequence>
<dbReference type="InterPro" id="IPR000873">
    <property type="entry name" value="AMP-dep_synth/lig_dom"/>
</dbReference>
<dbReference type="InterPro" id="IPR009081">
    <property type="entry name" value="PP-bd_ACP"/>
</dbReference>